<proteinExistence type="predicted"/>
<dbReference type="EMBL" id="CM026428">
    <property type="protein sequence ID" value="KAG0568009.1"/>
    <property type="molecule type" value="Genomic_DNA"/>
</dbReference>
<reference evidence="2" key="1">
    <citation type="submission" date="2020-06" db="EMBL/GenBank/DDBJ databases">
        <title>WGS assembly of Ceratodon purpureus strain R40.</title>
        <authorList>
            <person name="Carey S.B."/>
            <person name="Jenkins J."/>
            <person name="Shu S."/>
            <person name="Lovell J.T."/>
            <person name="Sreedasyam A."/>
            <person name="Maumus F."/>
            <person name="Tiley G.P."/>
            <person name="Fernandez-Pozo N."/>
            <person name="Barry K."/>
            <person name="Chen C."/>
            <person name="Wang M."/>
            <person name="Lipzen A."/>
            <person name="Daum C."/>
            <person name="Saski C.A."/>
            <person name="Payton A.C."/>
            <person name="Mcbreen J.C."/>
            <person name="Conrad R.E."/>
            <person name="Kollar L.M."/>
            <person name="Olsson S."/>
            <person name="Huttunen S."/>
            <person name="Landis J.B."/>
            <person name="Wickett N.J."/>
            <person name="Johnson M.G."/>
            <person name="Rensing S.A."/>
            <person name="Grimwood J."/>
            <person name="Schmutz J."/>
            <person name="Mcdaniel S.F."/>
        </authorList>
    </citation>
    <scope>NUCLEOTIDE SEQUENCE</scope>
    <source>
        <strain evidence="2">R40</strain>
    </source>
</reference>
<feature type="region of interest" description="Disordered" evidence="1">
    <location>
        <begin position="63"/>
        <end position="82"/>
    </location>
</feature>
<comment type="caution">
    <text evidence="2">The sequence shown here is derived from an EMBL/GenBank/DDBJ whole genome shotgun (WGS) entry which is preliminary data.</text>
</comment>
<evidence type="ECO:0000256" key="1">
    <source>
        <dbReference type="SAM" id="MobiDB-lite"/>
    </source>
</evidence>
<gene>
    <name evidence="2" type="ORF">KC19_7G179200</name>
</gene>
<accession>A0A8T0HCY7</accession>
<evidence type="ECO:0000313" key="3">
    <source>
        <dbReference type="Proteomes" id="UP000822688"/>
    </source>
</evidence>
<dbReference type="Proteomes" id="UP000822688">
    <property type="component" value="Chromosome 7"/>
</dbReference>
<dbReference type="AlphaFoldDB" id="A0A8T0HCY7"/>
<protein>
    <submittedName>
        <fullName evidence="2">Uncharacterized protein</fullName>
    </submittedName>
</protein>
<sequence length="82" mass="9550">MCQPTDSTDVPREIAFCISASSIAWQVFHMEAHSYMPNSIRRKVTRMRNIRLHARAARIDQSMSHTFEPRVQSHIKEEVKVP</sequence>
<organism evidence="2 3">
    <name type="scientific">Ceratodon purpureus</name>
    <name type="common">Fire moss</name>
    <name type="synonym">Dicranum purpureum</name>
    <dbReference type="NCBI Taxonomy" id="3225"/>
    <lineage>
        <taxon>Eukaryota</taxon>
        <taxon>Viridiplantae</taxon>
        <taxon>Streptophyta</taxon>
        <taxon>Embryophyta</taxon>
        <taxon>Bryophyta</taxon>
        <taxon>Bryophytina</taxon>
        <taxon>Bryopsida</taxon>
        <taxon>Dicranidae</taxon>
        <taxon>Pseudoditrichales</taxon>
        <taxon>Ditrichaceae</taxon>
        <taxon>Ceratodon</taxon>
    </lineage>
</organism>
<name>A0A8T0HCY7_CERPU</name>
<keyword evidence="3" id="KW-1185">Reference proteome</keyword>
<evidence type="ECO:0000313" key="2">
    <source>
        <dbReference type="EMBL" id="KAG0568009.1"/>
    </source>
</evidence>